<evidence type="ECO:0000256" key="4">
    <source>
        <dbReference type="ARBA" id="ARBA00022982"/>
    </source>
</evidence>
<dbReference type="SUPFAM" id="SSF46626">
    <property type="entry name" value="Cytochrome c"/>
    <property type="match status" value="1"/>
</dbReference>
<reference evidence="9" key="2">
    <citation type="submission" date="2020-09" db="EMBL/GenBank/DDBJ databases">
        <authorList>
            <person name="Sun Q."/>
            <person name="Ohkuma M."/>
        </authorList>
    </citation>
    <scope>NUCLEOTIDE SEQUENCE</scope>
    <source>
        <strain evidence="9">JCM 31311</strain>
    </source>
</reference>
<keyword evidence="10" id="KW-1185">Reference proteome</keyword>
<dbReference type="GO" id="GO:0046872">
    <property type="term" value="F:metal ion binding"/>
    <property type="evidence" value="ECO:0007669"/>
    <property type="project" value="UniProtKB-KW"/>
</dbReference>
<dbReference type="PANTHER" id="PTHR37823">
    <property type="entry name" value="CYTOCHROME C-553-LIKE"/>
    <property type="match status" value="1"/>
</dbReference>
<keyword evidence="7" id="KW-0812">Transmembrane</keyword>
<evidence type="ECO:0000256" key="5">
    <source>
        <dbReference type="ARBA" id="ARBA00023004"/>
    </source>
</evidence>
<feature type="domain" description="Cytochrome c" evidence="8">
    <location>
        <begin position="275"/>
        <end position="348"/>
    </location>
</feature>
<dbReference type="EMBL" id="BMQL01000048">
    <property type="protein sequence ID" value="GGR29899.1"/>
    <property type="molecule type" value="Genomic_DNA"/>
</dbReference>
<dbReference type="AlphaFoldDB" id="A0A918CLC5"/>
<dbReference type="GO" id="GO:0009055">
    <property type="term" value="F:electron transfer activity"/>
    <property type="evidence" value="ECO:0007669"/>
    <property type="project" value="InterPro"/>
</dbReference>
<dbReference type="PANTHER" id="PTHR37823:SF4">
    <property type="entry name" value="MENAQUINOL-CYTOCHROME C REDUCTASE CYTOCHROME B_C SUBUNIT"/>
    <property type="match status" value="1"/>
</dbReference>
<dbReference type="GO" id="GO:0020037">
    <property type="term" value="F:heme binding"/>
    <property type="evidence" value="ECO:0007669"/>
    <property type="project" value="InterPro"/>
</dbReference>
<proteinExistence type="predicted"/>
<reference evidence="9" key="1">
    <citation type="journal article" date="2014" name="Int. J. Syst. Evol. Microbiol.">
        <title>Complete genome sequence of Corynebacterium casei LMG S-19264T (=DSM 44701T), isolated from a smear-ripened cheese.</title>
        <authorList>
            <consortium name="US DOE Joint Genome Institute (JGI-PGF)"/>
            <person name="Walter F."/>
            <person name="Albersmeier A."/>
            <person name="Kalinowski J."/>
            <person name="Ruckert C."/>
        </authorList>
    </citation>
    <scope>NUCLEOTIDE SEQUENCE</scope>
    <source>
        <strain evidence="9">JCM 31311</strain>
    </source>
</reference>
<evidence type="ECO:0000256" key="1">
    <source>
        <dbReference type="ARBA" id="ARBA00022448"/>
    </source>
</evidence>
<name>A0A918CLC5_9DEIO</name>
<evidence type="ECO:0000256" key="2">
    <source>
        <dbReference type="ARBA" id="ARBA00022617"/>
    </source>
</evidence>
<keyword evidence="2 6" id="KW-0349">Heme</keyword>
<evidence type="ECO:0000313" key="10">
    <source>
        <dbReference type="Proteomes" id="UP000603865"/>
    </source>
</evidence>
<keyword evidence="7" id="KW-1133">Transmembrane helix</keyword>
<dbReference type="Proteomes" id="UP000603865">
    <property type="component" value="Unassembled WGS sequence"/>
</dbReference>
<dbReference type="Gene3D" id="1.10.760.10">
    <property type="entry name" value="Cytochrome c-like domain"/>
    <property type="match status" value="1"/>
</dbReference>
<keyword evidence="7" id="KW-0472">Membrane</keyword>
<evidence type="ECO:0000313" key="9">
    <source>
        <dbReference type="EMBL" id="GGR29899.1"/>
    </source>
</evidence>
<dbReference type="PROSITE" id="PS51007">
    <property type="entry name" value="CYTC"/>
    <property type="match status" value="1"/>
</dbReference>
<evidence type="ECO:0000259" key="8">
    <source>
        <dbReference type="PROSITE" id="PS51007"/>
    </source>
</evidence>
<dbReference type="RefSeq" id="WP_189092852.1">
    <property type="nucleotide sequence ID" value="NZ_BMQL01000048.1"/>
</dbReference>
<evidence type="ECO:0000256" key="7">
    <source>
        <dbReference type="SAM" id="Phobius"/>
    </source>
</evidence>
<dbReference type="SUPFAM" id="SSF48452">
    <property type="entry name" value="TPR-like"/>
    <property type="match status" value="1"/>
</dbReference>
<dbReference type="InterPro" id="IPR051811">
    <property type="entry name" value="Cytochrome_c550/c551-like"/>
</dbReference>
<accession>A0A918CLC5</accession>
<dbReference type="Gene3D" id="1.25.40.10">
    <property type="entry name" value="Tetratricopeptide repeat domain"/>
    <property type="match status" value="1"/>
</dbReference>
<evidence type="ECO:0000256" key="6">
    <source>
        <dbReference type="PROSITE-ProRule" id="PRU00433"/>
    </source>
</evidence>
<sequence length="348" mass="36732">MTAVIVILLALLLIAGGLLVLAPLRATETADPDAPEREQLEAERERLFAELRALPDQAQGGERDRRPELEGRAARVLRSLDALPPAPAGRLPRGWLWGGLLLAAVLVAVGAFSFVPGWQLAGLNSSEASAVKTAVQLPGLAARAKASGSVPDELSWGNAAFDAGQYDQAAAAYASALKQNPRQPEALRRLGIILLTRNDGQANAASKPNDQAFLLIRTAAQLAPNEPESQLLLGFALSRYGENQAALTALERYRTLNPSGRDADDMITMLRAQLNKSDPGQAVYAANCASCHGTSGNGGIGPSLRRAGLTQDTMKAITLHGKGTMPAFPQLQGTQLSALVALVMGWQK</sequence>
<keyword evidence="4" id="KW-0249">Electron transport</keyword>
<dbReference type="InterPro" id="IPR009056">
    <property type="entry name" value="Cyt_c-like_dom"/>
</dbReference>
<dbReference type="InterPro" id="IPR011990">
    <property type="entry name" value="TPR-like_helical_dom_sf"/>
</dbReference>
<gene>
    <name evidence="9" type="ORF">GCM10008957_45930</name>
</gene>
<keyword evidence="5 6" id="KW-0408">Iron</keyword>
<comment type="caution">
    <text evidence="9">The sequence shown here is derived from an EMBL/GenBank/DDBJ whole genome shotgun (WGS) entry which is preliminary data.</text>
</comment>
<dbReference type="Pfam" id="PF13442">
    <property type="entry name" value="Cytochrome_CBB3"/>
    <property type="match status" value="1"/>
</dbReference>
<dbReference type="InterPro" id="IPR036909">
    <property type="entry name" value="Cyt_c-like_dom_sf"/>
</dbReference>
<keyword evidence="1" id="KW-0813">Transport</keyword>
<organism evidence="9 10">
    <name type="scientific">Deinococcus ruber</name>
    <dbReference type="NCBI Taxonomy" id="1848197"/>
    <lineage>
        <taxon>Bacteria</taxon>
        <taxon>Thermotogati</taxon>
        <taxon>Deinococcota</taxon>
        <taxon>Deinococci</taxon>
        <taxon>Deinococcales</taxon>
        <taxon>Deinococcaceae</taxon>
        <taxon>Deinococcus</taxon>
    </lineage>
</organism>
<evidence type="ECO:0000256" key="3">
    <source>
        <dbReference type="ARBA" id="ARBA00022723"/>
    </source>
</evidence>
<keyword evidence="3 6" id="KW-0479">Metal-binding</keyword>
<feature type="transmembrane region" description="Helical" evidence="7">
    <location>
        <begin position="95"/>
        <end position="115"/>
    </location>
</feature>
<protein>
    <submittedName>
        <fullName evidence="9">Cytochrome c family protein</fullName>
    </submittedName>
</protein>
<dbReference type="Pfam" id="PF13432">
    <property type="entry name" value="TPR_16"/>
    <property type="match status" value="1"/>
</dbReference>